<evidence type="ECO:0000313" key="3">
    <source>
        <dbReference type="Proteomes" id="UP000682892"/>
    </source>
</evidence>
<dbReference type="STRING" id="7159.Q0IFW6"/>
<name>Q0IFW6_AEDAE</name>
<gene>
    <name evidence="2" type="ORF">AaeL_AAEL003930</name>
</gene>
<dbReference type="Proteomes" id="UP000682892">
    <property type="component" value="Chromosome 2"/>
</dbReference>
<feature type="compositionally biased region" description="Polar residues" evidence="1">
    <location>
        <begin position="129"/>
        <end position="144"/>
    </location>
</feature>
<dbReference type="PaxDb" id="7159-AAEL003930-PA"/>
<proteinExistence type="predicted"/>
<organism evidence="2 3">
    <name type="scientific">Aedes aegypti</name>
    <name type="common">Yellowfever mosquito</name>
    <name type="synonym">Culex aegypti</name>
    <dbReference type="NCBI Taxonomy" id="7159"/>
    <lineage>
        <taxon>Eukaryota</taxon>
        <taxon>Metazoa</taxon>
        <taxon>Ecdysozoa</taxon>
        <taxon>Arthropoda</taxon>
        <taxon>Hexapoda</taxon>
        <taxon>Insecta</taxon>
        <taxon>Pterygota</taxon>
        <taxon>Neoptera</taxon>
        <taxon>Endopterygota</taxon>
        <taxon>Diptera</taxon>
        <taxon>Nematocera</taxon>
        <taxon>Culicoidea</taxon>
        <taxon>Culicidae</taxon>
        <taxon>Culicinae</taxon>
        <taxon>Aedini</taxon>
        <taxon>Aedes</taxon>
        <taxon>Stegomyia</taxon>
    </lineage>
</organism>
<dbReference type="EMBL" id="CH477286">
    <property type="protein sequence ID" value="EAT44734.1"/>
    <property type="molecule type" value="Genomic_DNA"/>
</dbReference>
<evidence type="ECO:0000313" key="2">
    <source>
        <dbReference type="EMBL" id="EAT44734.1"/>
    </source>
</evidence>
<reference evidence="2" key="1">
    <citation type="submission" date="2005-10" db="EMBL/GenBank/DDBJ databases">
        <authorList>
            <person name="Loftus B.J."/>
            <person name="Nene V.M."/>
            <person name="Hannick L.I."/>
            <person name="Bidwell S."/>
            <person name="Haas B."/>
            <person name="Amedeo P."/>
            <person name="Orvis J."/>
            <person name="Wortman J.R."/>
            <person name="White O.R."/>
            <person name="Salzberg S."/>
            <person name="Shumway M."/>
            <person name="Koo H."/>
            <person name="Zhao Y."/>
            <person name="Holmes M."/>
            <person name="Miller J."/>
            <person name="Schatz M."/>
            <person name="Pop M."/>
            <person name="Pai G."/>
            <person name="Utterback T."/>
            <person name="Rogers Y.-H."/>
            <person name="Kravitz S."/>
            <person name="Fraser C.M."/>
        </authorList>
    </citation>
    <scope>NUCLEOTIDE SEQUENCE</scope>
    <source>
        <strain evidence="2">Liverpool</strain>
    </source>
</reference>
<accession>Q0IFW6</accession>
<sequence>MYRMLSLRSLSRNKNKLLANKTSVVRLNPELICFQNFSHLCNQQLGGLATEEIALLRNDVSSIKYDIIKRVHSTTPTPEMLELSSKKKRKKNVKKFTELLKGKKMYDLSPRKVAPGRQAGSPPAPFATTKPTENGYTTPQSTETDCIHSPMMRSKKVTLEQLQNTVACCASTKNQLRVEPGQTQTQAQSGSMVLLREFVGSDRPETQSSFLLLFATGLAQLAFAHHEQRARGACLWDDDYDGIGRSTKTTTLTSHQVCSFFDYALPFVVAVFVIYAHHRIEVVASRLREQRHSIRA</sequence>
<dbReference type="AlphaFoldDB" id="Q0IFW6"/>
<reference evidence="2" key="2">
    <citation type="journal article" date="2007" name="Science">
        <title>Genome sequence of Aedes aegypti, a major arbovirus vector.</title>
        <authorList>
            <person name="Nene V."/>
            <person name="Wortman J.R."/>
            <person name="Lawson D."/>
            <person name="Haas B."/>
            <person name="Kodira C."/>
            <person name="Tu Z.J."/>
            <person name="Loftus B."/>
            <person name="Xi Z."/>
            <person name="Megy K."/>
            <person name="Grabherr M."/>
            <person name="Ren Q."/>
            <person name="Zdobnov E.M."/>
            <person name="Lobo N.F."/>
            <person name="Campbell K.S."/>
            <person name="Brown S.E."/>
            <person name="Bonaldo M.F."/>
            <person name="Zhu J."/>
            <person name="Sinkins S.P."/>
            <person name="Hogenkamp D.G."/>
            <person name="Amedeo P."/>
            <person name="Arensburger P."/>
            <person name="Atkinson P.W."/>
            <person name="Bidwell S."/>
            <person name="Biedler J."/>
            <person name="Birney E."/>
            <person name="Bruggner R.V."/>
            <person name="Costas J."/>
            <person name="Coy M.R."/>
            <person name="Crabtree J."/>
            <person name="Crawford M."/>
            <person name="Debruyn B."/>
            <person name="Decaprio D."/>
            <person name="Eiglmeier K."/>
            <person name="Eisenstadt E."/>
            <person name="El-Dorry H."/>
            <person name="Gelbart W.M."/>
            <person name="Gomes S.L."/>
            <person name="Hammond M."/>
            <person name="Hannick L.I."/>
            <person name="Hogan J.R."/>
            <person name="Holmes M.H."/>
            <person name="Jaffe D."/>
            <person name="Johnston J.S."/>
            <person name="Kennedy R.C."/>
            <person name="Koo H."/>
            <person name="Kravitz S."/>
            <person name="Kriventseva E.V."/>
            <person name="Kulp D."/>
            <person name="Labutti K."/>
            <person name="Lee E."/>
            <person name="Li S."/>
            <person name="Lovin D.D."/>
            <person name="Mao C."/>
            <person name="Mauceli E."/>
            <person name="Menck C.F."/>
            <person name="Miller J.R."/>
            <person name="Montgomery P."/>
            <person name="Mori A."/>
            <person name="Nascimento A.L."/>
            <person name="Naveira H.F."/>
            <person name="Nusbaum C."/>
            <person name="O'leary S."/>
            <person name="Orvis J."/>
            <person name="Pertea M."/>
            <person name="Quesneville H."/>
            <person name="Reidenbach K.R."/>
            <person name="Rogers Y.H."/>
            <person name="Roth C.W."/>
            <person name="Schneider J.R."/>
            <person name="Schatz M."/>
            <person name="Shumway M."/>
            <person name="Stanke M."/>
            <person name="Stinson E.O."/>
            <person name="Tubio J.M."/>
            <person name="Vanzee J.P."/>
            <person name="Verjovski-Almeida S."/>
            <person name="Werner D."/>
            <person name="White O."/>
            <person name="Wyder S."/>
            <person name="Zeng Q."/>
            <person name="Zhao Q."/>
            <person name="Zhao Y."/>
            <person name="Hill C.A."/>
            <person name="Raikhel A.S."/>
            <person name="Soares M.B."/>
            <person name="Knudson D.L."/>
            <person name="Lee N.H."/>
            <person name="Galagan J."/>
            <person name="Salzberg S.L."/>
            <person name="Paulsen I.T."/>
            <person name="Dimopoulos G."/>
            <person name="Collins F.H."/>
            <person name="Birren B."/>
            <person name="Fraser-Liggett C.M."/>
            <person name="Severson D.W."/>
        </authorList>
    </citation>
    <scope>NUCLEOTIDE SEQUENCE [LARGE SCALE GENOMIC DNA]</scope>
    <source>
        <strain evidence="2">Liverpool</strain>
    </source>
</reference>
<feature type="region of interest" description="Disordered" evidence="1">
    <location>
        <begin position="111"/>
        <end position="148"/>
    </location>
</feature>
<reference evidence="2" key="3">
    <citation type="submission" date="2012-09" db="EMBL/GenBank/DDBJ databases">
        <authorList>
            <consortium name="VectorBase"/>
        </authorList>
    </citation>
    <scope>NUCLEOTIDE SEQUENCE</scope>
    <source>
        <strain evidence="2">Liverpool</strain>
    </source>
</reference>
<dbReference type="HOGENOM" id="CLU_940776_0_0_1"/>
<evidence type="ECO:0000256" key="1">
    <source>
        <dbReference type="SAM" id="MobiDB-lite"/>
    </source>
</evidence>
<dbReference type="VEuPathDB" id="VectorBase:AAEL001847"/>
<protein>
    <submittedName>
        <fullName evidence="2">AAEL003930-PA</fullName>
    </submittedName>
</protein>